<protein>
    <recommendedName>
        <fullName evidence="3">histidine kinase</fullName>
        <ecNumber evidence="3">2.7.13.3</ecNumber>
    </recommendedName>
</protein>
<keyword evidence="7" id="KW-0418">Kinase</keyword>
<evidence type="ECO:0000256" key="3">
    <source>
        <dbReference type="ARBA" id="ARBA00012438"/>
    </source>
</evidence>
<dbReference type="SUPFAM" id="SSF55874">
    <property type="entry name" value="ATPase domain of HSP90 chaperone/DNA topoisomerase II/histidine kinase"/>
    <property type="match status" value="1"/>
</dbReference>
<dbReference type="PANTHER" id="PTHR41523">
    <property type="entry name" value="TWO-COMPONENT SYSTEM SENSOR PROTEIN"/>
    <property type="match status" value="1"/>
</dbReference>
<keyword evidence="5" id="KW-0808">Transferase</keyword>
<evidence type="ECO:0000313" key="13">
    <source>
        <dbReference type="Proteomes" id="UP000192343"/>
    </source>
</evidence>
<comment type="caution">
    <text evidence="12">The sequence shown here is derived from an EMBL/GenBank/DDBJ whole genome shotgun (WGS) entry which is preliminary data.</text>
</comment>
<reference evidence="12 13" key="1">
    <citation type="submission" date="2017-03" db="EMBL/GenBank/DDBJ databases">
        <title>Draft Genome sequence of Marispirochaeta sp. strain JC444.</title>
        <authorList>
            <person name="Shivani Y."/>
            <person name="Subhash Y."/>
            <person name="Sasikala C."/>
            <person name="Ramana C."/>
        </authorList>
    </citation>
    <scope>NUCLEOTIDE SEQUENCE [LARGE SCALE GENOMIC DNA]</scope>
    <source>
        <strain evidence="12 13">JC444</strain>
    </source>
</reference>
<evidence type="ECO:0000256" key="5">
    <source>
        <dbReference type="ARBA" id="ARBA00022679"/>
    </source>
</evidence>
<keyword evidence="9" id="KW-1133">Transmembrane helix</keyword>
<feature type="domain" description="HAMP" evidence="11">
    <location>
        <begin position="299"/>
        <end position="350"/>
    </location>
</feature>
<dbReference type="OrthoDB" id="9767435at2"/>
<feature type="transmembrane region" description="Helical" evidence="9">
    <location>
        <begin position="13"/>
        <end position="34"/>
    </location>
</feature>
<dbReference type="CDD" id="cd18774">
    <property type="entry name" value="PDC2_HK_sensor"/>
    <property type="match status" value="1"/>
</dbReference>
<accession>A0A1Y1RZE4</accession>
<dbReference type="STRING" id="1963862.B4O97_06280"/>
<organism evidence="12 13">
    <name type="scientific">Marispirochaeta aestuarii</name>
    <dbReference type="NCBI Taxonomy" id="1963862"/>
    <lineage>
        <taxon>Bacteria</taxon>
        <taxon>Pseudomonadati</taxon>
        <taxon>Spirochaetota</taxon>
        <taxon>Spirochaetia</taxon>
        <taxon>Spirochaetales</taxon>
        <taxon>Spirochaetaceae</taxon>
        <taxon>Marispirochaeta</taxon>
    </lineage>
</organism>
<proteinExistence type="predicted"/>
<dbReference type="GO" id="GO:0016020">
    <property type="term" value="C:membrane"/>
    <property type="evidence" value="ECO:0007669"/>
    <property type="project" value="UniProtKB-SubCell"/>
</dbReference>
<comment type="catalytic activity">
    <reaction evidence="1">
        <text>ATP + protein L-histidine = ADP + protein N-phospho-L-histidine.</text>
        <dbReference type="EC" id="2.7.13.3"/>
    </reaction>
</comment>
<dbReference type="AlphaFoldDB" id="A0A1Y1RZE4"/>
<dbReference type="GO" id="GO:0005524">
    <property type="term" value="F:ATP binding"/>
    <property type="evidence" value="ECO:0007669"/>
    <property type="project" value="UniProtKB-KW"/>
</dbReference>
<dbReference type="EMBL" id="MWQY01000006">
    <property type="protein sequence ID" value="ORC36194.1"/>
    <property type="molecule type" value="Genomic_DNA"/>
</dbReference>
<gene>
    <name evidence="12" type="ORF">B4O97_06280</name>
</gene>
<evidence type="ECO:0000256" key="6">
    <source>
        <dbReference type="ARBA" id="ARBA00022741"/>
    </source>
</evidence>
<dbReference type="GO" id="GO:0004673">
    <property type="term" value="F:protein histidine kinase activity"/>
    <property type="evidence" value="ECO:0007669"/>
    <property type="project" value="UniProtKB-EC"/>
</dbReference>
<dbReference type="Proteomes" id="UP000192343">
    <property type="component" value="Unassembled WGS sequence"/>
</dbReference>
<dbReference type="InterPro" id="IPR005467">
    <property type="entry name" value="His_kinase_dom"/>
</dbReference>
<dbReference type="InterPro" id="IPR003594">
    <property type="entry name" value="HATPase_dom"/>
</dbReference>
<sequence>MPQISGKSFKIHIFIYLAGFVILALLIAFSALIATNRVYRDNIRQEIAILSKTLAQTVDRFFMQPEEYIKDVRNHINLIHTAPGTRDINCFIDDVLNIFSGFDSIYLLDPDGTVLDTWPFNSDLIGIDLSGQEYISTTVLEDQVYWSDSFLSQQTGLPTIALSLRSDQGILAAFYNLRELSNFVSVSFPDPDEFIAIIEGDGNIIGHTYPERVLLLENLGNMNSFRQARAGNSGISEDRYLDVKGLVSVHQAEHSGFYVMVFKSYSRIFGRMNLIYSLLLLLLLSVSLTFAVLVLILIHRVMRPIDDLIDKIAQVSSGSYDVAVHSRYSEFDELISSFKMMVNRIDERENDLRQSLTDKDTLLRELYHRTKNNMQIIAGLMSLYGRKYSQEAVSGFIEEIQTKIQAISLVHEKLYSTGNLSKIGLKEYIEDLIPLVVTSLSKGSGSIRYNLDIEDVNLLIDYAVPCGLILNELITNSVKYAFPDNADGEITIYAGIRDNMLDLQYSDSGTGFPESFDTGKIESLGLLLLSNIVRNQLRGEMDISSPGGVLYRIKIPLGFYSPRV</sequence>
<keyword evidence="8" id="KW-0067">ATP-binding</keyword>
<dbReference type="InterPro" id="IPR011495">
    <property type="entry name" value="Sig_transdc_His_kin_sub2_dim/P"/>
</dbReference>
<dbReference type="PANTHER" id="PTHR41523:SF8">
    <property type="entry name" value="ETHYLENE RESPONSE SENSOR PROTEIN"/>
    <property type="match status" value="1"/>
</dbReference>
<evidence type="ECO:0000259" key="11">
    <source>
        <dbReference type="PROSITE" id="PS50885"/>
    </source>
</evidence>
<evidence type="ECO:0000256" key="8">
    <source>
        <dbReference type="ARBA" id="ARBA00022840"/>
    </source>
</evidence>
<dbReference type="Pfam" id="PF07568">
    <property type="entry name" value="HisKA_2"/>
    <property type="match status" value="1"/>
</dbReference>
<dbReference type="Gene3D" id="6.10.340.10">
    <property type="match status" value="1"/>
</dbReference>
<dbReference type="Gene3D" id="3.30.450.20">
    <property type="entry name" value="PAS domain"/>
    <property type="match status" value="1"/>
</dbReference>
<comment type="subcellular location">
    <subcellularLocation>
        <location evidence="2">Membrane</location>
    </subcellularLocation>
</comment>
<keyword evidence="9" id="KW-0472">Membrane</keyword>
<evidence type="ECO:0000256" key="4">
    <source>
        <dbReference type="ARBA" id="ARBA00022553"/>
    </source>
</evidence>
<keyword evidence="6" id="KW-0547">Nucleotide-binding</keyword>
<evidence type="ECO:0000256" key="1">
    <source>
        <dbReference type="ARBA" id="ARBA00000085"/>
    </source>
</evidence>
<dbReference type="PROSITE" id="PS50109">
    <property type="entry name" value="HIS_KIN"/>
    <property type="match status" value="1"/>
</dbReference>
<dbReference type="Pfam" id="PF02518">
    <property type="entry name" value="HATPase_c"/>
    <property type="match status" value="1"/>
</dbReference>
<dbReference type="PROSITE" id="PS50885">
    <property type="entry name" value="HAMP"/>
    <property type="match status" value="1"/>
</dbReference>
<dbReference type="EC" id="2.7.13.3" evidence="3"/>
<keyword evidence="13" id="KW-1185">Reference proteome</keyword>
<name>A0A1Y1RZE4_9SPIO</name>
<dbReference type="GO" id="GO:0007165">
    <property type="term" value="P:signal transduction"/>
    <property type="evidence" value="ECO:0007669"/>
    <property type="project" value="InterPro"/>
</dbReference>
<evidence type="ECO:0000256" key="7">
    <source>
        <dbReference type="ARBA" id="ARBA00022777"/>
    </source>
</evidence>
<dbReference type="SMART" id="SM00304">
    <property type="entry name" value="HAMP"/>
    <property type="match status" value="1"/>
</dbReference>
<keyword evidence="4" id="KW-0597">Phosphoprotein</keyword>
<evidence type="ECO:0000256" key="2">
    <source>
        <dbReference type="ARBA" id="ARBA00004370"/>
    </source>
</evidence>
<evidence type="ECO:0000259" key="10">
    <source>
        <dbReference type="PROSITE" id="PS50109"/>
    </source>
</evidence>
<feature type="domain" description="Histidine kinase" evidence="10">
    <location>
        <begin position="365"/>
        <end position="559"/>
    </location>
</feature>
<dbReference type="SUPFAM" id="SSF158472">
    <property type="entry name" value="HAMP domain-like"/>
    <property type="match status" value="1"/>
</dbReference>
<dbReference type="Gene3D" id="3.30.565.10">
    <property type="entry name" value="Histidine kinase-like ATPase, C-terminal domain"/>
    <property type="match status" value="1"/>
</dbReference>
<dbReference type="InterPro" id="IPR036890">
    <property type="entry name" value="HATPase_C_sf"/>
</dbReference>
<feature type="transmembrane region" description="Helical" evidence="9">
    <location>
        <begin position="274"/>
        <end position="298"/>
    </location>
</feature>
<keyword evidence="9" id="KW-0812">Transmembrane</keyword>
<evidence type="ECO:0000313" key="12">
    <source>
        <dbReference type="EMBL" id="ORC36194.1"/>
    </source>
</evidence>
<dbReference type="InterPro" id="IPR003660">
    <property type="entry name" value="HAMP_dom"/>
</dbReference>
<evidence type="ECO:0000256" key="9">
    <source>
        <dbReference type="SAM" id="Phobius"/>
    </source>
</evidence>